<dbReference type="AlphaFoldDB" id="A0A4R1KUE7"/>
<dbReference type="InterPro" id="IPR000644">
    <property type="entry name" value="CBS_dom"/>
</dbReference>
<dbReference type="Pfam" id="PF00571">
    <property type="entry name" value="CBS"/>
    <property type="match status" value="2"/>
</dbReference>
<proteinExistence type="predicted"/>
<evidence type="ECO:0000259" key="2">
    <source>
        <dbReference type="PROSITE" id="PS51371"/>
    </source>
</evidence>
<evidence type="ECO:0000313" key="3">
    <source>
        <dbReference type="EMBL" id="TCK67859.1"/>
    </source>
</evidence>
<dbReference type="Gene3D" id="3.30.590.20">
    <property type="match status" value="1"/>
</dbReference>
<sequence length="616" mass="70893">MGQLNVKQLETPQEKAHYTHFLIKDIEALDKMLKDDLFEKTPIRIGAEQEFCILKDDFSPHKNCLKILRAINDPHFTTEIGVYDLEINSDPLVLKENCFSELHKQLETLLLKAQKAAKANNTKVLLTGILPTLRHKHILEKYMTPKPRYRVLNKALKDSRSQNFNIHIKGADELSLFHNSVMLEACNTSFQMHLQIKLEEFVEKYNWAQTISGPILAACVNSPLLFGRELWAETRIAVFTQSIDTRTNSMVFNEKESRVSFGDRWETGTITDIFKDHISRFRSLLALDDYEDSLDVLQKGEIPKLKALQLHNGTVYKWNRVCYGVGGGKPHLRIECRYAPSGPTLTDEIANMVFWVGVMLGQPENYKNMPQNMPFKAVKNNFFKAARYGMDVSFNWMGDTISAKDLILNELLPLAKRGLQNTQINPNDIDFYLNVIKERVNGKTGSEWTVKSYRNLQHTKTQFEARQALTAYLHDNQFSKNGIGQWPVLTDYDLDKIKFKPLVKHKMQSKLFIIHESDSLELVAHIMEWKKIHHLPVVNKHKILTGMITWTDLIKLGNSDLKQSVKDVMKTELYTISQEKSIKKAKEIMTKAKINCLPVVHNKRLLGIITTNDLKS</sequence>
<evidence type="ECO:0000313" key="4">
    <source>
        <dbReference type="Proteomes" id="UP000295714"/>
    </source>
</evidence>
<dbReference type="EMBL" id="SMGI01000002">
    <property type="protein sequence ID" value="TCK67859.1"/>
    <property type="molecule type" value="Genomic_DNA"/>
</dbReference>
<dbReference type="InterPro" id="IPR006336">
    <property type="entry name" value="GCS2"/>
</dbReference>
<dbReference type="Gene3D" id="3.10.580.10">
    <property type="entry name" value="CBS-domain"/>
    <property type="match status" value="1"/>
</dbReference>
<dbReference type="GO" id="GO:0016879">
    <property type="term" value="F:ligase activity, forming carbon-nitrogen bonds"/>
    <property type="evidence" value="ECO:0007669"/>
    <property type="project" value="TreeGrafter"/>
</dbReference>
<dbReference type="InterPro" id="IPR050141">
    <property type="entry name" value="GCL_type2/YbdK_subfam"/>
</dbReference>
<dbReference type="SUPFAM" id="SSF55931">
    <property type="entry name" value="Glutamine synthetase/guanido kinase"/>
    <property type="match status" value="1"/>
</dbReference>
<accession>A0A4R1KUE7</accession>
<dbReference type="InterPro" id="IPR046342">
    <property type="entry name" value="CBS_dom_sf"/>
</dbReference>
<dbReference type="SUPFAM" id="SSF54631">
    <property type="entry name" value="CBS-domain pair"/>
    <property type="match status" value="1"/>
</dbReference>
<dbReference type="InterPro" id="IPR014746">
    <property type="entry name" value="Gln_synth/guanido_kin_cat_dom"/>
</dbReference>
<dbReference type="PANTHER" id="PTHR36510:SF3">
    <property type="entry name" value="CONSERVED PROTEIN"/>
    <property type="match status" value="1"/>
</dbReference>
<dbReference type="SMART" id="SM00116">
    <property type="entry name" value="CBS"/>
    <property type="match status" value="2"/>
</dbReference>
<dbReference type="Pfam" id="PF04107">
    <property type="entry name" value="GCS2"/>
    <property type="match status" value="1"/>
</dbReference>
<dbReference type="RefSeq" id="WP_132704887.1">
    <property type="nucleotide sequence ID" value="NZ_SMGI01000002.1"/>
</dbReference>
<dbReference type="PANTHER" id="PTHR36510">
    <property type="entry name" value="GLUTAMATE--CYSTEINE LIGASE 2-RELATED"/>
    <property type="match status" value="1"/>
</dbReference>
<evidence type="ECO:0000256" key="1">
    <source>
        <dbReference type="PROSITE-ProRule" id="PRU00703"/>
    </source>
</evidence>
<keyword evidence="4" id="KW-1185">Reference proteome</keyword>
<protein>
    <submittedName>
        <fullName evidence="3">CBS domain-containing protein</fullName>
    </submittedName>
</protein>
<dbReference type="PROSITE" id="PS51371">
    <property type="entry name" value="CBS"/>
    <property type="match status" value="2"/>
</dbReference>
<keyword evidence="1" id="KW-0129">CBS domain</keyword>
<comment type="caution">
    <text evidence="3">The sequence shown here is derived from an EMBL/GenBank/DDBJ whole genome shotgun (WGS) entry which is preliminary data.</text>
</comment>
<reference evidence="3 4" key="1">
    <citation type="journal article" date="2015" name="Stand. Genomic Sci.">
        <title>Genomic Encyclopedia of Bacterial and Archaeal Type Strains, Phase III: the genomes of soil and plant-associated and newly described type strains.</title>
        <authorList>
            <person name="Whitman W.B."/>
            <person name="Woyke T."/>
            <person name="Klenk H.P."/>
            <person name="Zhou Y."/>
            <person name="Lilburn T.G."/>
            <person name="Beck B.J."/>
            <person name="De Vos P."/>
            <person name="Vandamme P."/>
            <person name="Eisen J.A."/>
            <person name="Garrity G."/>
            <person name="Hugenholtz P."/>
            <person name="Kyrpides N.C."/>
        </authorList>
    </citation>
    <scope>NUCLEOTIDE SEQUENCE [LARGE SCALE GENOMIC DNA]</scope>
    <source>
        <strain evidence="3 4">CECT 8445</strain>
    </source>
</reference>
<feature type="domain" description="CBS" evidence="2">
    <location>
        <begin position="569"/>
        <end position="616"/>
    </location>
</feature>
<feature type="domain" description="CBS" evidence="2">
    <location>
        <begin position="507"/>
        <end position="564"/>
    </location>
</feature>
<dbReference type="OrthoDB" id="240589at2"/>
<dbReference type="Proteomes" id="UP000295714">
    <property type="component" value="Unassembled WGS sequence"/>
</dbReference>
<organism evidence="3 4">
    <name type="scientific">Winogradskyella wandonensis</name>
    <dbReference type="NCBI Taxonomy" id="1442586"/>
    <lineage>
        <taxon>Bacteria</taxon>
        <taxon>Pseudomonadati</taxon>
        <taxon>Bacteroidota</taxon>
        <taxon>Flavobacteriia</taxon>
        <taxon>Flavobacteriales</taxon>
        <taxon>Flavobacteriaceae</taxon>
        <taxon>Winogradskyella</taxon>
    </lineage>
</organism>
<name>A0A4R1KUE7_9FLAO</name>
<gene>
    <name evidence="3" type="ORF">DFQ05_1641</name>
</gene>